<evidence type="ECO:0000313" key="2">
    <source>
        <dbReference type="Proteomes" id="UP000222564"/>
    </source>
</evidence>
<dbReference type="Proteomes" id="UP000222564">
    <property type="component" value="Unassembled WGS sequence"/>
</dbReference>
<dbReference type="AlphaFoldDB" id="A0A2C6MDS6"/>
<dbReference type="EMBL" id="AWQQ01000020">
    <property type="protein sequence ID" value="PHJ39449.1"/>
    <property type="molecule type" value="Genomic_DNA"/>
</dbReference>
<gene>
    <name evidence="1" type="ORF">P378_03305</name>
</gene>
<evidence type="ECO:0000313" key="1">
    <source>
        <dbReference type="EMBL" id="PHJ39449.1"/>
    </source>
</evidence>
<organism evidence="1 2">
    <name type="scientific">Desulforamulus profundi</name>
    <dbReference type="NCBI Taxonomy" id="1383067"/>
    <lineage>
        <taxon>Bacteria</taxon>
        <taxon>Bacillati</taxon>
        <taxon>Bacillota</taxon>
        <taxon>Clostridia</taxon>
        <taxon>Eubacteriales</taxon>
        <taxon>Peptococcaceae</taxon>
        <taxon>Desulforamulus</taxon>
    </lineage>
</organism>
<name>A0A2C6MDS6_9FIRM</name>
<proteinExistence type="predicted"/>
<sequence length="30" mass="3536">MKEYKVVVIQPDQDQCLSDAQNLDKKEIKE</sequence>
<accession>A0A2C6MDS6</accession>
<comment type="caution">
    <text evidence="1">The sequence shown here is derived from an EMBL/GenBank/DDBJ whole genome shotgun (WGS) entry which is preliminary data.</text>
</comment>
<protein>
    <submittedName>
        <fullName evidence="1">Uncharacterized protein</fullName>
    </submittedName>
</protein>
<reference evidence="1 2" key="1">
    <citation type="submission" date="2013-09" db="EMBL/GenBank/DDBJ databases">
        <title>Biodegradation of hydrocarbons in the deep terrestrial subsurface : characterization of a microbial consortium composed of two Desulfotomaculum species originating from a deep geological formation.</title>
        <authorList>
            <person name="Aullo T."/>
            <person name="Berlendis S."/>
            <person name="Lascourreges J.-F."/>
            <person name="Dessort D."/>
            <person name="Saint-Laurent S."/>
            <person name="Schraauwers B."/>
            <person name="Mas J."/>
            <person name="Magot M."/>
            <person name="Ranchou-Peyruse A."/>
        </authorList>
    </citation>
    <scope>NUCLEOTIDE SEQUENCE [LARGE SCALE GENOMIC DNA]</scope>
    <source>
        <strain evidence="1 2">Bs107</strain>
    </source>
</reference>
<keyword evidence="2" id="KW-1185">Reference proteome</keyword>